<dbReference type="InterPro" id="IPR011701">
    <property type="entry name" value="MFS"/>
</dbReference>
<feature type="transmembrane region" description="Helical" evidence="6">
    <location>
        <begin position="423"/>
        <end position="439"/>
    </location>
</feature>
<comment type="subcellular location">
    <subcellularLocation>
        <location evidence="1">Membrane</location>
        <topology evidence="1">Multi-pass membrane protein</topology>
    </subcellularLocation>
</comment>
<dbReference type="PANTHER" id="PTHR23504:SF15">
    <property type="entry name" value="MAJOR FACILITATOR SUPERFAMILY (MFS) PROFILE DOMAIN-CONTAINING PROTEIN"/>
    <property type="match status" value="1"/>
</dbReference>
<keyword evidence="4 6" id="KW-1133">Transmembrane helix</keyword>
<dbReference type="InterPro" id="IPR020846">
    <property type="entry name" value="MFS_dom"/>
</dbReference>
<feature type="domain" description="Major facilitator superfamily (MFS) profile" evidence="7">
    <location>
        <begin position="20"/>
        <end position="447"/>
    </location>
</feature>
<feature type="transmembrane region" description="Helical" evidence="6">
    <location>
        <begin position="396"/>
        <end position="417"/>
    </location>
</feature>
<evidence type="ECO:0000256" key="3">
    <source>
        <dbReference type="ARBA" id="ARBA00022692"/>
    </source>
</evidence>
<organism evidence="8 9">
    <name type="scientific">Termitidicoccus mucosus</name>
    <dbReference type="NCBI Taxonomy" id="1184151"/>
    <lineage>
        <taxon>Bacteria</taxon>
        <taxon>Pseudomonadati</taxon>
        <taxon>Verrucomicrobiota</taxon>
        <taxon>Opitutia</taxon>
        <taxon>Opitutales</taxon>
        <taxon>Opitutaceae</taxon>
        <taxon>Termitidicoccus</taxon>
    </lineage>
</organism>
<dbReference type="PROSITE" id="PS50850">
    <property type="entry name" value="MFS"/>
    <property type="match status" value="1"/>
</dbReference>
<dbReference type="InterPro" id="IPR036259">
    <property type="entry name" value="MFS_trans_sf"/>
</dbReference>
<gene>
    <name evidence="8" type="ORF">AW736_13615</name>
</gene>
<dbReference type="GO" id="GO:0022857">
    <property type="term" value="F:transmembrane transporter activity"/>
    <property type="evidence" value="ECO:0007669"/>
    <property type="project" value="InterPro"/>
</dbReference>
<dbReference type="PANTHER" id="PTHR23504">
    <property type="entry name" value="MAJOR FACILITATOR SUPERFAMILY DOMAIN-CONTAINING PROTEIN 10"/>
    <property type="match status" value="1"/>
</dbReference>
<feature type="transmembrane region" description="Helical" evidence="6">
    <location>
        <begin position="306"/>
        <end position="323"/>
    </location>
</feature>
<accession>A0A178IJE5</accession>
<keyword evidence="3 6" id="KW-0812">Transmembrane</keyword>
<dbReference type="Pfam" id="PF07690">
    <property type="entry name" value="MFS_1"/>
    <property type="match status" value="1"/>
</dbReference>
<feature type="transmembrane region" description="Helical" evidence="6">
    <location>
        <begin position="273"/>
        <end position="294"/>
    </location>
</feature>
<evidence type="ECO:0000256" key="6">
    <source>
        <dbReference type="SAM" id="Phobius"/>
    </source>
</evidence>
<evidence type="ECO:0000256" key="2">
    <source>
        <dbReference type="ARBA" id="ARBA00022448"/>
    </source>
</evidence>
<protein>
    <submittedName>
        <fullName evidence="8">MFS transporter</fullName>
    </submittedName>
</protein>
<keyword evidence="5 6" id="KW-0472">Membrane</keyword>
<dbReference type="AlphaFoldDB" id="A0A178IJE5"/>
<dbReference type="RefSeq" id="WP_068771151.1">
    <property type="nucleotide sequence ID" value="NZ_CP109796.1"/>
</dbReference>
<sequence length="447" mass="47651">MHRPDVAQHARTVGKQRPLSLGVIFLTLYIDLVGFSIIFPLGPDLLGHYLAIDGEGGLLGGLARQLAAAARFFGNDSHLPVVLFGGLVSSVFSVLQFVFAPFWGGLSDRRGRRGVLFFTVAGTAASYLLWVFSGSFWVFLLARVLGGAFGGNLSVATAAVADVTTREERSRAMGMVGAAFGLGLVTGPLIGALTARINLLDAWPGLAAWGVNPFSASALAAFALALVNFVWIGLRFRETLTDEARRQSAEPRLRNPLRAILSLDNAPVRGVNLVAFVYALAFVAMETTLVFLSAERFGYRPWDNGMLMGFLGLCSILTQGMIVRRLYKRLRETTVLAAGLACSTLGFLAVGYAPAPWVLYAGVGLLALGGGLVNPSTTGLISLYAGAAEQGRVLGIYRSLGSLARAVTPIAAGVIFFTLSAHRLYLLAALLAFCAWLLSRRLPQPEK</sequence>
<reference evidence="8 9" key="1">
    <citation type="submission" date="2016-01" db="EMBL/GenBank/DDBJ databases">
        <title>High potential of lignocellulose degradation of a new Verrucomicrobia species.</title>
        <authorList>
            <person name="Wang Y."/>
            <person name="Shi Y."/>
            <person name="Qiu Z."/>
            <person name="Liu S."/>
            <person name="Yang H."/>
        </authorList>
    </citation>
    <scope>NUCLEOTIDE SEQUENCE [LARGE SCALE GENOMIC DNA]</scope>
    <source>
        <strain evidence="8 9">TSB47</strain>
    </source>
</reference>
<dbReference type="GO" id="GO:0016020">
    <property type="term" value="C:membrane"/>
    <property type="evidence" value="ECO:0007669"/>
    <property type="project" value="UniProtKB-SubCell"/>
</dbReference>
<evidence type="ECO:0000256" key="5">
    <source>
        <dbReference type="ARBA" id="ARBA00023136"/>
    </source>
</evidence>
<keyword evidence="9" id="KW-1185">Reference proteome</keyword>
<evidence type="ECO:0000259" key="7">
    <source>
        <dbReference type="PROSITE" id="PS50850"/>
    </source>
</evidence>
<dbReference type="SUPFAM" id="SSF103473">
    <property type="entry name" value="MFS general substrate transporter"/>
    <property type="match status" value="1"/>
</dbReference>
<feature type="transmembrane region" description="Helical" evidence="6">
    <location>
        <begin position="81"/>
        <end position="103"/>
    </location>
</feature>
<feature type="transmembrane region" description="Helical" evidence="6">
    <location>
        <begin position="172"/>
        <end position="194"/>
    </location>
</feature>
<proteinExistence type="predicted"/>
<evidence type="ECO:0000256" key="4">
    <source>
        <dbReference type="ARBA" id="ARBA00022989"/>
    </source>
</evidence>
<comment type="caution">
    <text evidence="8">The sequence shown here is derived from an EMBL/GenBank/DDBJ whole genome shotgun (WGS) entry which is preliminary data.</text>
</comment>
<dbReference type="STRING" id="1184151.AW736_13615"/>
<dbReference type="Gene3D" id="1.20.1250.20">
    <property type="entry name" value="MFS general substrate transporter like domains"/>
    <property type="match status" value="1"/>
</dbReference>
<feature type="transmembrane region" description="Helical" evidence="6">
    <location>
        <begin position="138"/>
        <end position="160"/>
    </location>
</feature>
<feature type="transmembrane region" description="Helical" evidence="6">
    <location>
        <begin position="214"/>
        <end position="236"/>
    </location>
</feature>
<feature type="transmembrane region" description="Helical" evidence="6">
    <location>
        <begin position="335"/>
        <end position="353"/>
    </location>
</feature>
<evidence type="ECO:0000256" key="1">
    <source>
        <dbReference type="ARBA" id="ARBA00004141"/>
    </source>
</evidence>
<evidence type="ECO:0000313" key="9">
    <source>
        <dbReference type="Proteomes" id="UP000078486"/>
    </source>
</evidence>
<name>A0A178IJE5_9BACT</name>
<feature type="transmembrane region" description="Helical" evidence="6">
    <location>
        <begin position="21"/>
        <end position="41"/>
    </location>
</feature>
<evidence type="ECO:0000313" key="8">
    <source>
        <dbReference type="EMBL" id="OAM89375.1"/>
    </source>
</evidence>
<keyword evidence="2" id="KW-0813">Transport</keyword>
<dbReference type="EMBL" id="LRRQ01000099">
    <property type="protein sequence ID" value="OAM89375.1"/>
    <property type="molecule type" value="Genomic_DNA"/>
</dbReference>
<dbReference type="Proteomes" id="UP000078486">
    <property type="component" value="Unassembled WGS sequence"/>
</dbReference>
<feature type="transmembrane region" description="Helical" evidence="6">
    <location>
        <begin position="359"/>
        <end position="384"/>
    </location>
</feature>
<feature type="transmembrane region" description="Helical" evidence="6">
    <location>
        <begin position="115"/>
        <end position="132"/>
    </location>
</feature>